<proteinExistence type="predicted"/>
<organism evidence="2 3">
    <name type="scientific">Nibrella saemangeumensis</name>
    <dbReference type="NCBI Taxonomy" id="1084526"/>
    <lineage>
        <taxon>Bacteria</taxon>
        <taxon>Pseudomonadati</taxon>
        <taxon>Bacteroidota</taxon>
        <taxon>Cytophagia</taxon>
        <taxon>Cytophagales</taxon>
        <taxon>Spirosomataceae</taxon>
        <taxon>Nibrella</taxon>
    </lineage>
</organism>
<reference evidence="3" key="1">
    <citation type="journal article" date="2019" name="Int. J. Syst. Evol. Microbiol.">
        <title>The Global Catalogue of Microorganisms (GCM) 10K type strain sequencing project: providing services to taxonomists for standard genome sequencing and annotation.</title>
        <authorList>
            <consortium name="The Broad Institute Genomics Platform"/>
            <consortium name="The Broad Institute Genome Sequencing Center for Infectious Disease"/>
            <person name="Wu L."/>
            <person name="Ma J."/>
        </authorList>
    </citation>
    <scope>NUCLEOTIDE SEQUENCE [LARGE SCALE GENOMIC DNA]</scope>
    <source>
        <strain evidence="3">JCM 17927</strain>
    </source>
</reference>
<keyword evidence="1" id="KW-0472">Membrane</keyword>
<accession>A0ABP8N6A3</accession>
<dbReference type="EMBL" id="BAABHD010000032">
    <property type="protein sequence ID" value="GAA4460625.1"/>
    <property type="molecule type" value="Genomic_DNA"/>
</dbReference>
<gene>
    <name evidence="2" type="ORF">GCM10023189_36000</name>
</gene>
<keyword evidence="1" id="KW-1133">Transmembrane helix</keyword>
<feature type="transmembrane region" description="Helical" evidence="1">
    <location>
        <begin position="25"/>
        <end position="45"/>
    </location>
</feature>
<dbReference type="SUPFAM" id="SSF101908">
    <property type="entry name" value="Putative isomerase YbhE"/>
    <property type="match status" value="1"/>
</dbReference>
<keyword evidence="3" id="KW-1185">Reference proteome</keyword>
<evidence type="ECO:0000313" key="2">
    <source>
        <dbReference type="EMBL" id="GAA4460625.1"/>
    </source>
</evidence>
<dbReference type="Proteomes" id="UP001501175">
    <property type="component" value="Unassembled WGS sequence"/>
</dbReference>
<sequence length="913" mass="101534">MVKDTNWSTARRIEPLRFTVTRKGIWLGIGGLLLLGAWFSYQLIWRSGRSVEKLIPSDALLVLESAALQDTVPLRVLRTEMPLRQAPVFQEAVQRLEQFIYAAGDTAAVLKFLAGKPVYYSLHPVSLHTFEFIFYIPLRPLQDRTFLNDLKTPDPRSVRVLSHSYDQETITELRNLKNEVYGSYLLAGDYLIGSPSGILVENVIRQLHQPLALRRSLPFRLDTDHLASFSVRSEVLQTLVGSPETTGSLVRLFLPEVLNLQFRSSSSRTHLIGYATDKIGARQDVAGLFADQTPLRISSAGMIPQTTALLYHIGISDAARFGQQMATMLSSTSSPSLQERLDRIRQKAGDVYQHISRDVVLCRLESPAAENRQILLLKATDLKKLSDGFQRTAYMAGAGPPLTLKTFLGHRTLLLNVPELPASLFSSLFTGFGQSWVTQHNDYLVVANSEEAMQDYLQQLERGAVWSADRNKETLLNLTLRPANFTAFVLVNHAGSAALPAGWPAGWRNLLAHPESSLNNLENMVYQASYGNEQILSTLVLGRTTRRASDKVLNRLLLTKKFVLNMPLTASPMLVSNTADGQMTIWAQDQTNQLALLTTDGEKLEQGRTDGPVRSNMLPVDYLNNGRLQYLFMTDRTLYVADPGYQSITLRPIPLPAGLNPTFLTLPRGSRRRNLVALAAHQDGSIYAFDRQTSRFLRIFTPVRREPLLLPFQVISSPGGMEVLGLQASGLLNRWVEPGRQAPHFPARLDSGFVSPALEPGPASGIRLITEQGELLRLNDKGLIASRSQLYRPVRSGSFRLCPDGTQTGYILLRTSDTEVAVLDQQGQQRFEIRGLKPGLNPIHYHHLGAGVDLISVKSGRFTTLYTLDGDVVGDRAIPSDFPVALQFNAVTNQLYVVSGTDKTVQLFSIRMR</sequence>
<protein>
    <submittedName>
        <fullName evidence="2">Uncharacterized protein</fullName>
    </submittedName>
</protein>
<evidence type="ECO:0000256" key="1">
    <source>
        <dbReference type="SAM" id="Phobius"/>
    </source>
</evidence>
<keyword evidence="1" id="KW-0812">Transmembrane</keyword>
<evidence type="ECO:0000313" key="3">
    <source>
        <dbReference type="Proteomes" id="UP001501175"/>
    </source>
</evidence>
<name>A0ABP8N6A3_9BACT</name>
<comment type="caution">
    <text evidence="2">The sequence shown here is derived from an EMBL/GenBank/DDBJ whole genome shotgun (WGS) entry which is preliminary data.</text>
</comment>